<keyword evidence="2" id="KW-1185">Reference proteome</keyword>
<proteinExistence type="predicted"/>
<reference evidence="2" key="1">
    <citation type="submission" date="2015-09" db="EMBL/GenBank/DDBJ databases">
        <authorList>
            <consortium name="Pathogen Informatics"/>
        </authorList>
    </citation>
    <scope>NUCLEOTIDE SEQUENCE [LARGE SCALE GENOMIC DNA]</scope>
    <source>
        <strain evidence="2">Lake Konstanz</strain>
    </source>
</reference>
<dbReference type="Proteomes" id="UP000051952">
    <property type="component" value="Unassembled WGS sequence"/>
</dbReference>
<dbReference type="VEuPathDB" id="TriTrypDB:BSAL_67610"/>
<protein>
    <submittedName>
        <fullName evidence="1">Uncharacterized protein</fullName>
    </submittedName>
</protein>
<gene>
    <name evidence="1" type="ORF">BSAL_67610</name>
</gene>
<feature type="non-terminal residue" evidence="1">
    <location>
        <position position="699"/>
    </location>
</feature>
<name>A0A0S4IU52_BODSA</name>
<evidence type="ECO:0000313" key="2">
    <source>
        <dbReference type="Proteomes" id="UP000051952"/>
    </source>
</evidence>
<accession>A0A0S4IU52</accession>
<dbReference type="AlphaFoldDB" id="A0A0S4IU52"/>
<sequence>MASAPFTALTVDCASFDGSKRIVGWSSTPAAIYVGTATGFSVLDSAFPALRSISAVSVSPSQTVAVLGIPASASPTESSLYVSFVSAGMLVHTSSRPLPSYTTSMSPLFKSCRLGQLDLCFVSAVGTRSVSLYQRQRPEVLEAVGLDDDIVLMEDGPFHGSVVCVLSNGKVVVISVEESGSSNTAVRLVAVAEVDTTIRGIRAAKCAGKSLLWLLTSDGRLFGYQARPNASSGGDEESSPRRRSVSVARGELFSLVQATFYDASQGERLSGFTVPGNAILWADETSKSVSLAVISDEEGYVELTKVTVDPALTSFVTSVAMELEAKTLVSICAQPHQWDLLTIHPRKNVMEHVALEVGPVLAANAPMTNVGAGGDTSIKALCSSVAWAPHEQLGLLRQRCEVILDSLEKRTSTIASAEVSKSCTETLVALQHAALAFLKREHEDTDCIDPQNSVSHYLLRRLRDVYTRIAAHDLLIAAGIPTQACKLGLDGVMSLANRRETLAASRDTLRSSFYESFRMTATQEHPVAAIERWGHPHQRSTLSIDVVAREFSIDLDAATINELIAQYPHVTSGTNDPSTAFAITLLYAVQCLSSVPHAELTRHVVEFLRTIDIPSGIWPWVTLLFQADHVDVDDASSSPLLDCSCLDSSMPLVPQLLPSIVDGLIGRGRLEDALKLSRFALSVYPPQQIPHGLGSKLLL</sequence>
<dbReference type="OrthoDB" id="243835at2759"/>
<evidence type="ECO:0000313" key="1">
    <source>
        <dbReference type="EMBL" id="CUF94158.1"/>
    </source>
</evidence>
<organism evidence="1 2">
    <name type="scientific">Bodo saltans</name>
    <name type="common">Flagellated protozoan</name>
    <dbReference type="NCBI Taxonomy" id="75058"/>
    <lineage>
        <taxon>Eukaryota</taxon>
        <taxon>Discoba</taxon>
        <taxon>Euglenozoa</taxon>
        <taxon>Kinetoplastea</taxon>
        <taxon>Metakinetoplastina</taxon>
        <taxon>Eubodonida</taxon>
        <taxon>Bodonidae</taxon>
        <taxon>Bodo</taxon>
    </lineage>
</organism>
<dbReference type="EMBL" id="CYKH01000455">
    <property type="protein sequence ID" value="CUF94158.1"/>
    <property type="molecule type" value="Genomic_DNA"/>
</dbReference>